<dbReference type="InterPro" id="IPR035958">
    <property type="entry name" value="SecB-like_sf"/>
</dbReference>
<keyword evidence="4 6" id="KW-0811">Translocation</keyword>
<dbReference type="GO" id="GO:0005737">
    <property type="term" value="C:cytoplasm"/>
    <property type="evidence" value="ECO:0007669"/>
    <property type="project" value="UniProtKB-SubCell"/>
</dbReference>
<dbReference type="Gene3D" id="3.10.420.10">
    <property type="entry name" value="SecB-like"/>
    <property type="match status" value="1"/>
</dbReference>
<evidence type="ECO:0000256" key="5">
    <source>
        <dbReference type="ARBA" id="ARBA00023186"/>
    </source>
</evidence>
<evidence type="ECO:0000313" key="7">
    <source>
        <dbReference type="EMBL" id="KZD12820.1"/>
    </source>
</evidence>
<dbReference type="GO" id="GO:0051082">
    <property type="term" value="F:unfolded protein binding"/>
    <property type="evidence" value="ECO:0007669"/>
    <property type="project" value="InterPro"/>
</dbReference>
<dbReference type="SUPFAM" id="SSF54611">
    <property type="entry name" value="SecB-like"/>
    <property type="match status" value="1"/>
</dbReference>
<protein>
    <recommendedName>
        <fullName evidence="6">Protein-export protein SecB</fullName>
    </recommendedName>
</protein>
<keyword evidence="8" id="KW-1185">Reference proteome</keyword>
<comment type="similarity">
    <text evidence="1 6">Belongs to the SecB family.</text>
</comment>
<evidence type="ECO:0000256" key="1">
    <source>
        <dbReference type="ARBA" id="ARBA00009990"/>
    </source>
</evidence>
<keyword evidence="6" id="KW-0963">Cytoplasm</keyword>
<dbReference type="GO" id="GO:0006457">
    <property type="term" value="P:protein folding"/>
    <property type="evidence" value="ECO:0007669"/>
    <property type="project" value="UniProtKB-UniRule"/>
</dbReference>
<evidence type="ECO:0000256" key="4">
    <source>
        <dbReference type="ARBA" id="ARBA00023010"/>
    </source>
</evidence>
<reference evidence="7 8" key="1">
    <citation type="submission" date="2015-12" db="EMBL/GenBank/DDBJ databases">
        <title>Genome sequence of Oceanibaculum pacificum MCCC 1A02656.</title>
        <authorList>
            <person name="Lu L."/>
            <person name="Lai Q."/>
            <person name="Shao Z."/>
            <person name="Qian P."/>
        </authorList>
    </citation>
    <scope>NUCLEOTIDE SEQUENCE [LARGE SCALE GENOMIC DNA]</scope>
    <source>
        <strain evidence="7 8">MCCC 1A02656</strain>
    </source>
</reference>
<dbReference type="Proteomes" id="UP000076400">
    <property type="component" value="Unassembled WGS sequence"/>
</dbReference>
<dbReference type="HAMAP" id="MF_00821">
    <property type="entry name" value="SecB"/>
    <property type="match status" value="1"/>
</dbReference>
<dbReference type="InterPro" id="IPR003708">
    <property type="entry name" value="SecB"/>
</dbReference>
<dbReference type="NCBIfam" id="NF004392">
    <property type="entry name" value="PRK05751.1-3"/>
    <property type="match status" value="1"/>
</dbReference>
<dbReference type="PANTHER" id="PTHR36918:SF1">
    <property type="entry name" value="PROTEIN-EXPORT PROTEIN SECB"/>
    <property type="match status" value="1"/>
</dbReference>
<keyword evidence="2 6" id="KW-0813">Transport</keyword>
<comment type="function">
    <text evidence="6">One of the proteins required for the normal export of preproteins out of the cell cytoplasm. It is a molecular chaperone that binds to a subset of precursor proteins, maintaining them in a translocation-competent state. It also specifically binds to its receptor SecA.</text>
</comment>
<name>A0A154WH33_9PROT</name>
<comment type="subunit">
    <text evidence="6">Homotetramer, a dimer of dimers. One homotetramer interacts with 1 SecA dimer.</text>
</comment>
<dbReference type="OrthoDB" id="9795145at2"/>
<keyword evidence="3 6" id="KW-0653">Protein transport</keyword>
<evidence type="ECO:0000256" key="2">
    <source>
        <dbReference type="ARBA" id="ARBA00022448"/>
    </source>
</evidence>
<comment type="subcellular location">
    <subcellularLocation>
        <location evidence="6">Cytoplasm</location>
    </subcellularLocation>
</comment>
<keyword evidence="5 6" id="KW-0143">Chaperone</keyword>
<evidence type="ECO:0000256" key="3">
    <source>
        <dbReference type="ARBA" id="ARBA00022927"/>
    </source>
</evidence>
<organism evidence="7 8">
    <name type="scientific">Oceanibaculum pacificum</name>
    <dbReference type="NCBI Taxonomy" id="580166"/>
    <lineage>
        <taxon>Bacteria</taxon>
        <taxon>Pseudomonadati</taxon>
        <taxon>Pseudomonadota</taxon>
        <taxon>Alphaproteobacteria</taxon>
        <taxon>Rhodospirillales</taxon>
        <taxon>Oceanibaculaceae</taxon>
        <taxon>Oceanibaculum</taxon>
    </lineage>
</organism>
<dbReference type="RefSeq" id="WP_067550983.1">
    <property type="nucleotide sequence ID" value="NZ_LPXN01000001.1"/>
</dbReference>
<accession>A0A154WH33</accession>
<comment type="caution">
    <text evidence="7">The sequence shown here is derived from an EMBL/GenBank/DDBJ whole genome shotgun (WGS) entry which is preliminary data.</text>
</comment>
<dbReference type="Pfam" id="PF02556">
    <property type="entry name" value="SecB"/>
    <property type="match status" value="1"/>
</dbReference>
<dbReference type="EMBL" id="LPXN01000001">
    <property type="protein sequence ID" value="KZD12820.1"/>
    <property type="molecule type" value="Genomic_DNA"/>
</dbReference>
<dbReference type="NCBIfam" id="TIGR00809">
    <property type="entry name" value="secB"/>
    <property type="match status" value="1"/>
</dbReference>
<dbReference type="PANTHER" id="PTHR36918">
    <property type="match status" value="1"/>
</dbReference>
<evidence type="ECO:0000313" key="8">
    <source>
        <dbReference type="Proteomes" id="UP000076400"/>
    </source>
</evidence>
<dbReference type="GO" id="GO:0015031">
    <property type="term" value="P:protein transport"/>
    <property type="evidence" value="ECO:0007669"/>
    <property type="project" value="UniProtKB-UniRule"/>
</dbReference>
<dbReference type="PRINTS" id="PR01594">
    <property type="entry name" value="SECBCHAPRONE"/>
</dbReference>
<evidence type="ECO:0000256" key="6">
    <source>
        <dbReference type="HAMAP-Rule" id="MF_00821"/>
    </source>
</evidence>
<dbReference type="GO" id="GO:0051262">
    <property type="term" value="P:protein tetramerization"/>
    <property type="evidence" value="ECO:0007669"/>
    <property type="project" value="InterPro"/>
</dbReference>
<gene>
    <name evidence="6" type="primary">secB</name>
    <name evidence="7" type="ORF">AUP43_00310</name>
</gene>
<sequence length="165" mass="18485">MTEDTADQGQEQQTAQAGALPIVVHAQYVKDLSFENPNAPMSLQPSDKQPDVSVKVDVQARRLRQDDPVFEVSLIINAETKKDDQQLFLMELTYGGIFSMRGAAEEHLHPLVMIECPRLLFPFVRAIVAETSRDGGFPPLMLQPIDFVELYRRRIAQGDQPVGHA</sequence>
<dbReference type="AlphaFoldDB" id="A0A154WH33"/>
<proteinExistence type="inferred from homology"/>
<dbReference type="STRING" id="580166.AUP43_00310"/>